<evidence type="ECO:0000256" key="5">
    <source>
        <dbReference type="ARBA" id="ARBA00022741"/>
    </source>
</evidence>
<keyword evidence="8 9" id="KW-0472">Membrane</keyword>
<evidence type="ECO:0000313" key="13">
    <source>
        <dbReference type="Proteomes" id="UP000823849"/>
    </source>
</evidence>
<keyword evidence="2" id="KW-0813">Transport</keyword>
<evidence type="ECO:0000256" key="8">
    <source>
        <dbReference type="ARBA" id="ARBA00023136"/>
    </source>
</evidence>
<reference evidence="12" key="2">
    <citation type="submission" date="2021-04" db="EMBL/GenBank/DDBJ databases">
        <authorList>
            <person name="Gilroy R."/>
        </authorList>
    </citation>
    <scope>NUCLEOTIDE SEQUENCE</scope>
    <source>
        <strain evidence="12">CHK185-5351</strain>
    </source>
</reference>
<dbReference type="AlphaFoldDB" id="A0A9D2NAL3"/>
<feature type="transmembrane region" description="Helical" evidence="9">
    <location>
        <begin position="52"/>
        <end position="73"/>
    </location>
</feature>
<evidence type="ECO:0000259" key="10">
    <source>
        <dbReference type="PROSITE" id="PS50893"/>
    </source>
</evidence>
<evidence type="ECO:0000256" key="7">
    <source>
        <dbReference type="ARBA" id="ARBA00022989"/>
    </source>
</evidence>
<comment type="caution">
    <text evidence="12">The sequence shown here is derived from an EMBL/GenBank/DDBJ whole genome shotgun (WGS) entry which is preliminary data.</text>
</comment>
<evidence type="ECO:0000256" key="3">
    <source>
        <dbReference type="ARBA" id="ARBA00022475"/>
    </source>
</evidence>
<dbReference type="SMART" id="SM00382">
    <property type="entry name" value="AAA"/>
    <property type="match status" value="1"/>
</dbReference>
<dbReference type="Proteomes" id="UP000823849">
    <property type="component" value="Unassembled WGS sequence"/>
</dbReference>
<keyword evidence="6 12" id="KW-0067">ATP-binding</keyword>
<dbReference type="PANTHER" id="PTHR43394">
    <property type="entry name" value="ATP-DEPENDENT PERMEASE MDL1, MITOCHONDRIAL"/>
    <property type="match status" value="1"/>
</dbReference>
<keyword evidence="7 9" id="KW-1133">Transmembrane helix</keyword>
<feature type="domain" description="ABC transmembrane type-1" evidence="11">
    <location>
        <begin position="16"/>
        <end position="298"/>
    </location>
</feature>
<gene>
    <name evidence="12" type="ORF">H9705_01880</name>
</gene>
<dbReference type="InterPro" id="IPR036640">
    <property type="entry name" value="ABC1_TM_sf"/>
</dbReference>
<organism evidence="12 13">
    <name type="scientific">Candidatus Fusicatenibacter intestinigallinarum</name>
    <dbReference type="NCBI Taxonomy" id="2838598"/>
    <lineage>
        <taxon>Bacteria</taxon>
        <taxon>Bacillati</taxon>
        <taxon>Bacillota</taxon>
        <taxon>Clostridia</taxon>
        <taxon>Lachnospirales</taxon>
        <taxon>Lachnospiraceae</taxon>
        <taxon>Fusicatenibacter</taxon>
    </lineage>
</organism>
<dbReference type="Pfam" id="PF00664">
    <property type="entry name" value="ABC_membrane"/>
    <property type="match status" value="1"/>
</dbReference>
<protein>
    <submittedName>
        <fullName evidence="12">ABC transporter ATP-binding protein/permease</fullName>
    </submittedName>
</protein>
<dbReference type="GO" id="GO:0016887">
    <property type="term" value="F:ATP hydrolysis activity"/>
    <property type="evidence" value="ECO:0007669"/>
    <property type="project" value="InterPro"/>
</dbReference>
<keyword evidence="3" id="KW-1003">Cell membrane</keyword>
<dbReference type="PANTHER" id="PTHR43394:SF1">
    <property type="entry name" value="ATP-BINDING CASSETTE SUB-FAMILY B MEMBER 10, MITOCHONDRIAL"/>
    <property type="match status" value="1"/>
</dbReference>
<dbReference type="EMBL" id="DWWU01000009">
    <property type="protein sequence ID" value="HJC14566.1"/>
    <property type="molecule type" value="Genomic_DNA"/>
</dbReference>
<accession>A0A9D2NAL3</accession>
<dbReference type="SUPFAM" id="SSF52540">
    <property type="entry name" value="P-loop containing nucleoside triphosphate hydrolases"/>
    <property type="match status" value="1"/>
</dbReference>
<dbReference type="InterPro" id="IPR039421">
    <property type="entry name" value="Type_1_exporter"/>
</dbReference>
<dbReference type="InterPro" id="IPR003439">
    <property type="entry name" value="ABC_transporter-like_ATP-bd"/>
</dbReference>
<evidence type="ECO:0000259" key="11">
    <source>
        <dbReference type="PROSITE" id="PS50929"/>
    </source>
</evidence>
<dbReference type="Gene3D" id="1.20.1560.10">
    <property type="entry name" value="ABC transporter type 1, transmembrane domain"/>
    <property type="match status" value="1"/>
</dbReference>
<dbReference type="SUPFAM" id="SSF90123">
    <property type="entry name" value="ABC transporter transmembrane region"/>
    <property type="match status" value="1"/>
</dbReference>
<feature type="transmembrane region" description="Helical" evidence="9">
    <location>
        <begin position="270"/>
        <end position="289"/>
    </location>
</feature>
<sequence length="574" mass="64020">MKKVFFYLRPHVPKMVLGVTIKFIGTIMDLFLPWILSFLIDVIVPKENMAEILFYGFLMLVCSVIAWAGNVIANRMASRVARDTTQSLRHDLFRRISYLSCRQTDSFTIASLESRLTSDTYNIHQMIGMMQRLGIRAPILLLGGITMTMFMEPVLTLVLLAVLPFVAVTVFYISRRGIPLYTQLQQAVDRMTRVVRENASGIRVIKALSKTEYEKERFKAANQNIVDKETKANVTMAASNPLMNLFLNTGLTLVVVAGAFRVAGGQTQTGTILAFLTYFTIILNAMLSINRMFMLFSKGSASAKRISEVLDAPEDLQIDARDHEDSEYHIQFDHVSFAYHSGRTNVISDISFALKKGETLGIIGATGCGKSTIINLLIRFYDADEGTIRIDGDDVRGIPAGELHEKFGIVFQNDVLFADTVEENIRFGREIPPEEIGKAIECAQARPFIEELEDGLGYRLAIRGSNLSGGQKQRVLISRALAAHPEILILDDSSSALDYQTDARLRQALSENFSRTTTIIVAQRASSIRHADHILMLENGKEIGYGTHEELMATCEPYRQISISQMGGDAYEAV</sequence>
<dbReference type="Pfam" id="PF00005">
    <property type="entry name" value="ABC_tran"/>
    <property type="match status" value="1"/>
</dbReference>
<feature type="domain" description="ABC transporter" evidence="10">
    <location>
        <begin position="330"/>
        <end position="564"/>
    </location>
</feature>
<dbReference type="GO" id="GO:0005886">
    <property type="term" value="C:plasma membrane"/>
    <property type="evidence" value="ECO:0007669"/>
    <property type="project" value="UniProtKB-SubCell"/>
</dbReference>
<dbReference type="FunFam" id="3.40.50.300:FF:000221">
    <property type="entry name" value="Multidrug ABC transporter ATP-binding protein"/>
    <property type="match status" value="1"/>
</dbReference>
<dbReference type="CDD" id="cd18548">
    <property type="entry name" value="ABC_6TM_Tm287_like"/>
    <property type="match status" value="1"/>
</dbReference>
<reference evidence="12" key="1">
    <citation type="journal article" date="2021" name="PeerJ">
        <title>Extensive microbial diversity within the chicken gut microbiome revealed by metagenomics and culture.</title>
        <authorList>
            <person name="Gilroy R."/>
            <person name="Ravi A."/>
            <person name="Getino M."/>
            <person name="Pursley I."/>
            <person name="Horton D.L."/>
            <person name="Alikhan N.F."/>
            <person name="Baker D."/>
            <person name="Gharbi K."/>
            <person name="Hall N."/>
            <person name="Watson M."/>
            <person name="Adriaenssens E.M."/>
            <person name="Foster-Nyarko E."/>
            <person name="Jarju S."/>
            <person name="Secka A."/>
            <person name="Antonio M."/>
            <person name="Oren A."/>
            <person name="Chaudhuri R.R."/>
            <person name="La Ragione R."/>
            <person name="Hildebrand F."/>
            <person name="Pallen M.J."/>
        </authorList>
    </citation>
    <scope>NUCLEOTIDE SEQUENCE</scope>
    <source>
        <strain evidence="12">CHK185-5351</strain>
    </source>
</reference>
<feature type="transmembrane region" description="Helical" evidence="9">
    <location>
        <begin position="245"/>
        <end position="264"/>
    </location>
</feature>
<dbReference type="PROSITE" id="PS00211">
    <property type="entry name" value="ABC_TRANSPORTER_1"/>
    <property type="match status" value="1"/>
</dbReference>
<dbReference type="Gene3D" id="3.40.50.300">
    <property type="entry name" value="P-loop containing nucleotide triphosphate hydrolases"/>
    <property type="match status" value="1"/>
</dbReference>
<comment type="subcellular location">
    <subcellularLocation>
        <location evidence="1">Cell membrane</location>
        <topology evidence="1">Multi-pass membrane protein</topology>
    </subcellularLocation>
</comment>
<dbReference type="GO" id="GO:0015421">
    <property type="term" value="F:ABC-type oligopeptide transporter activity"/>
    <property type="evidence" value="ECO:0007669"/>
    <property type="project" value="TreeGrafter"/>
</dbReference>
<dbReference type="InterPro" id="IPR011527">
    <property type="entry name" value="ABC1_TM_dom"/>
</dbReference>
<keyword evidence="5" id="KW-0547">Nucleotide-binding</keyword>
<dbReference type="InterPro" id="IPR017871">
    <property type="entry name" value="ABC_transporter-like_CS"/>
</dbReference>
<proteinExistence type="predicted"/>
<feature type="transmembrane region" description="Helical" evidence="9">
    <location>
        <begin position="133"/>
        <end position="151"/>
    </location>
</feature>
<evidence type="ECO:0000256" key="6">
    <source>
        <dbReference type="ARBA" id="ARBA00022840"/>
    </source>
</evidence>
<feature type="transmembrane region" description="Helical" evidence="9">
    <location>
        <begin position="157"/>
        <end position="174"/>
    </location>
</feature>
<evidence type="ECO:0000256" key="1">
    <source>
        <dbReference type="ARBA" id="ARBA00004651"/>
    </source>
</evidence>
<evidence type="ECO:0000313" key="12">
    <source>
        <dbReference type="EMBL" id="HJC14566.1"/>
    </source>
</evidence>
<evidence type="ECO:0000256" key="4">
    <source>
        <dbReference type="ARBA" id="ARBA00022692"/>
    </source>
</evidence>
<keyword evidence="4 9" id="KW-0812">Transmembrane</keyword>
<dbReference type="PROSITE" id="PS50893">
    <property type="entry name" value="ABC_TRANSPORTER_2"/>
    <property type="match status" value="1"/>
</dbReference>
<dbReference type="InterPro" id="IPR027417">
    <property type="entry name" value="P-loop_NTPase"/>
</dbReference>
<feature type="transmembrane region" description="Helical" evidence="9">
    <location>
        <begin position="21"/>
        <end position="40"/>
    </location>
</feature>
<name>A0A9D2NAL3_9FIRM</name>
<evidence type="ECO:0000256" key="9">
    <source>
        <dbReference type="SAM" id="Phobius"/>
    </source>
</evidence>
<dbReference type="GO" id="GO:0005524">
    <property type="term" value="F:ATP binding"/>
    <property type="evidence" value="ECO:0007669"/>
    <property type="project" value="UniProtKB-KW"/>
</dbReference>
<evidence type="ECO:0000256" key="2">
    <source>
        <dbReference type="ARBA" id="ARBA00022448"/>
    </source>
</evidence>
<dbReference type="PROSITE" id="PS50929">
    <property type="entry name" value="ABC_TM1F"/>
    <property type="match status" value="1"/>
</dbReference>
<dbReference type="InterPro" id="IPR003593">
    <property type="entry name" value="AAA+_ATPase"/>
</dbReference>